<reference evidence="1 2" key="1">
    <citation type="submission" date="2014-09" db="EMBL/GenBank/DDBJ databases">
        <title>Isolation and characterization of Aurantimonas altamirensis ON-56566 from clinical sample following a dog bite.</title>
        <authorList>
            <person name="Eshaghi A."/>
            <person name="Li A."/>
            <person name="Shahinas D."/>
            <person name="Bahn P."/>
            <person name="Kus J.V."/>
            <person name="Patel S.N."/>
        </authorList>
    </citation>
    <scope>NUCLEOTIDE SEQUENCE [LARGE SCALE GENOMIC DNA]</scope>
    <source>
        <strain evidence="1 2">ON-56566</strain>
    </source>
</reference>
<gene>
    <name evidence="1" type="ORF">LA66_19400</name>
</gene>
<dbReference type="NCBIfam" id="TIGR03293">
    <property type="entry name" value="PhnG_redo"/>
    <property type="match status" value="1"/>
</dbReference>
<protein>
    <recommendedName>
        <fullName evidence="3">Phosphonate metabolism protein PhnG</fullName>
    </recommendedName>
</protein>
<sequence length="154" mass="16897">MDMQSDDTSRRKRALDAIALCPPDRFDQLYEALSADMPCAQTLRGPEIGSVMLRGRIGGAGAAFNLGEASVTRASVRLADGTVGHSMLLGRHAERSTRAAHVDALWQTHAYREAVEARLIDPAIDARRALVRNERSEAEATRVDFFTMVRGDDE</sequence>
<evidence type="ECO:0000313" key="2">
    <source>
        <dbReference type="Proteomes" id="UP000030826"/>
    </source>
</evidence>
<dbReference type="InterPro" id="IPR009609">
    <property type="entry name" value="Phosphonate_metab_PhnG"/>
</dbReference>
<evidence type="ECO:0000313" key="1">
    <source>
        <dbReference type="EMBL" id="KHJ53180.1"/>
    </source>
</evidence>
<dbReference type="Pfam" id="PF06754">
    <property type="entry name" value="PhnG"/>
    <property type="match status" value="1"/>
</dbReference>
<proteinExistence type="predicted"/>
<organism evidence="1 2">
    <name type="scientific">Aureimonas altamirensis</name>
    <dbReference type="NCBI Taxonomy" id="370622"/>
    <lineage>
        <taxon>Bacteria</taxon>
        <taxon>Pseudomonadati</taxon>
        <taxon>Pseudomonadota</taxon>
        <taxon>Alphaproteobacteria</taxon>
        <taxon>Hyphomicrobiales</taxon>
        <taxon>Aurantimonadaceae</taxon>
        <taxon>Aureimonas</taxon>
    </lineage>
</organism>
<dbReference type="EMBL" id="JRFJ01000007">
    <property type="protein sequence ID" value="KHJ53180.1"/>
    <property type="molecule type" value="Genomic_DNA"/>
</dbReference>
<comment type="caution">
    <text evidence="1">The sequence shown here is derived from an EMBL/GenBank/DDBJ whole genome shotgun (WGS) entry which is preliminary data.</text>
</comment>
<name>A0A0B1Q2Y7_9HYPH</name>
<accession>A0A0B1Q2Y7</accession>
<dbReference type="AlphaFoldDB" id="A0A0B1Q2Y7"/>
<dbReference type="GO" id="GO:0015716">
    <property type="term" value="P:organic phosphonate transport"/>
    <property type="evidence" value="ECO:0007669"/>
    <property type="project" value="InterPro"/>
</dbReference>
<dbReference type="STRING" id="370622.LA66_19400"/>
<dbReference type="Proteomes" id="UP000030826">
    <property type="component" value="Unassembled WGS sequence"/>
</dbReference>
<dbReference type="GO" id="GO:0019634">
    <property type="term" value="P:organic phosphonate metabolic process"/>
    <property type="evidence" value="ECO:0007669"/>
    <property type="project" value="InterPro"/>
</dbReference>
<evidence type="ECO:0008006" key="3">
    <source>
        <dbReference type="Google" id="ProtNLM"/>
    </source>
</evidence>